<dbReference type="HOGENOM" id="CLU_1254245_0_0_7"/>
<evidence type="ECO:0008006" key="4">
    <source>
        <dbReference type="Google" id="ProtNLM"/>
    </source>
</evidence>
<dbReference type="STRING" id="526222.Desal_0815"/>
<dbReference type="RefSeq" id="WP_015850700.1">
    <property type="nucleotide sequence ID" value="NC_012881.1"/>
</dbReference>
<feature type="signal peptide" evidence="1">
    <location>
        <begin position="1"/>
        <end position="28"/>
    </location>
</feature>
<dbReference type="PROSITE" id="PS51257">
    <property type="entry name" value="PROKAR_LIPOPROTEIN"/>
    <property type="match status" value="1"/>
</dbReference>
<reference evidence="2 3" key="1">
    <citation type="submission" date="2009-06" db="EMBL/GenBank/DDBJ databases">
        <title>Complete sequence of Desulfovibrio salexigens DSM 2638.</title>
        <authorList>
            <consortium name="US DOE Joint Genome Institute"/>
            <person name="Lucas S."/>
            <person name="Copeland A."/>
            <person name="Lapidus A."/>
            <person name="Glavina del Rio T."/>
            <person name="Tice H."/>
            <person name="Bruce D."/>
            <person name="Goodwin L."/>
            <person name="Pitluck S."/>
            <person name="Munk A.C."/>
            <person name="Brettin T."/>
            <person name="Detter J.C."/>
            <person name="Han C."/>
            <person name="Tapia R."/>
            <person name="Larimer F."/>
            <person name="Land M."/>
            <person name="Hauser L."/>
            <person name="Kyrpides N."/>
            <person name="Anderson I."/>
            <person name="Wall J.D."/>
            <person name="Arkin A.P."/>
            <person name="Dehal P."/>
            <person name="Chivian D."/>
            <person name="Giles B."/>
            <person name="Hazen T.C."/>
        </authorList>
    </citation>
    <scope>NUCLEOTIDE SEQUENCE [LARGE SCALE GENOMIC DNA]</scope>
    <source>
        <strain evidence="3">ATCC 14822 / DSM 2638 / NCIMB 8403 / VKM B-1763</strain>
    </source>
</reference>
<keyword evidence="1" id="KW-0732">Signal</keyword>
<keyword evidence="3" id="KW-1185">Reference proteome</keyword>
<organism evidence="2 3">
    <name type="scientific">Maridesulfovibrio salexigens (strain ATCC 14822 / DSM 2638 / NCIMB 8403 / VKM B-1763)</name>
    <name type="common">Desulfovibrio salexigens</name>
    <dbReference type="NCBI Taxonomy" id="526222"/>
    <lineage>
        <taxon>Bacteria</taxon>
        <taxon>Pseudomonadati</taxon>
        <taxon>Thermodesulfobacteriota</taxon>
        <taxon>Desulfovibrionia</taxon>
        <taxon>Desulfovibrionales</taxon>
        <taxon>Desulfovibrionaceae</taxon>
        <taxon>Maridesulfovibrio</taxon>
    </lineage>
</organism>
<dbReference type="AlphaFoldDB" id="C6BZ57"/>
<feature type="chain" id="PRO_5002961361" description="DUF4197 domain-containing protein" evidence="1">
    <location>
        <begin position="29"/>
        <end position="220"/>
    </location>
</feature>
<name>C6BZ57_MARSD</name>
<dbReference type="Proteomes" id="UP000002601">
    <property type="component" value="Chromosome"/>
</dbReference>
<dbReference type="KEGG" id="dsa:Desal_0815"/>
<dbReference type="EMBL" id="CP001649">
    <property type="protein sequence ID" value="ACS78881.1"/>
    <property type="molecule type" value="Genomic_DNA"/>
</dbReference>
<evidence type="ECO:0000313" key="3">
    <source>
        <dbReference type="Proteomes" id="UP000002601"/>
    </source>
</evidence>
<gene>
    <name evidence="2" type="ordered locus">Desal_0815</name>
</gene>
<proteinExistence type="predicted"/>
<sequence>MKNYRSRMITVSLLAVACMLFQASTVLAFSLNDLSSSAETAKSAAEGASLLDRAKSVYSGFYDSTENLVDAQTVTMSLINPDEGAALTSQLGDINSGSTFTRLAKLVGFSESMDAGTTDSSLTSKLTKIITTPGSFDKAKQVYDHASTAYTSGNNSVSEAKTLYTEIKDFIASPSSKGLSETLLSGLGNYSDKILPFIIENGPARVKTAAQIADAFKGFL</sequence>
<evidence type="ECO:0000256" key="1">
    <source>
        <dbReference type="SAM" id="SignalP"/>
    </source>
</evidence>
<dbReference type="eggNOG" id="ENOG5031J0B">
    <property type="taxonomic scope" value="Bacteria"/>
</dbReference>
<dbReference type="OrthoDB" id="5455620at2"/>
<accession>C6BZ57</accession>
<evidence type="ECO:0000313" key="2">
    <source>
        <dbReference type="EMBL" id="ACS78881.1"/>
    </source>
</evidence>
<protein>
    <recommendedName>
        <fullName evidence="4">DUF4197 domain-containing protein</fullName>
    </recommendedName>
</protein>